<feature type="domain" description="Amino acid transporter transmembrane" evidence="6">
    <location>
        <begin position="1"/>
        <end position="48"/>
    </location>
</feature>
<accession>A0A9K3DCH7</accession>
<gene>
    <name evidence="7" type="ORF">KIPB_017059</name>
</gene>
<comment type="subcellular location">
    <subcellularLocation>
        <location evidence="1">Membrane</location>
    </subcellularLocation>
</comment>
<evidence type="ECO:0000313" key="7">
    <source>
        <dbReference type="EMBL" id="GIQ92956.1"/>
    </source>
</evidence>
<proteinExistence type="predicted"/>
<dbReference type="Proteomes" id="UP000265618">
    <property type="component" value="Unassembled WGS sequence"/>
</dbReference>
<organism evidence="7 8">
    <name type="scientific">Kipferlia bialata</name>
    <dbReference type="NCBI Taxonomy" id="797122"/>
    <lineage>
        <taxon>Eukaryota</taxon>
        <taxon>Metamonada</taxon>
        <taxon>Carpediemonas-like organisms</taxon>
        <taxon>Kipferlia</taxon>
    </lineage>
</organism>
<feature type="non-terminal residue" evidence="7">
    <location>
        <position position="1"/>
    </location>
</feature>
<evidence type="ECO:0000256" key="1">
    <source>
        <dbReference type="ARBA" id="ARBA00004370"/>
    </source>
</evidence>
<evidence type="ECO:0000256" key="4">
    <source>
        <dbReference type="ARBA" id="ARBA00023136"/>
    </source>
</evidence>
<protein>
    <recommendedName>
        <fullName evidence="6">Amino acid transporter transmembrane domain-containing protein</fullName>
    </recommendedName>
</protein>
<comment type="caution">
    <text evidence="7">The sequence shown here is derived from an EMBL/GenBank/DDBJ whole genome shotgun (WGS) entry which is preliminary data.</text>
</comment>
<dbReference type="EMBL" id="BDIP01011033">
    <property type="protein sequence ID" value="GIQ92956.1"/>
    <property type="molecule type" value="Genomic_DNA"/>
</dbReference>
<keyword evidence="3 5" id="KW-1133">Transmembrane helix</keyword>
<keyword evidence="8" id="KW-1185">Reference proteome</keyword>
<evidence type="ECO:0000256" key="5">
    <source>
        <dbReference type="SAM" id="Phobius"/>
    </source>
</evidence>
<evidence type="ECO:0000313" key="8">
    <source>
        <dbReference type="Proteomes" id="UP000265618"/>
    </source>
</evidence>
<evidence type="ECO:0000256" key="2">
    <source>
        <dbReference type="ARBA" id="ARBA00022692"/>
    </source>
</evidence>
<evidence type="ECO:0000256" key="3">
    <source>
        <dbReference type="ARBA" id="ARBA00022989"/>
    </source>
</evidence>
<sequence length="49" mass="5311">MAVSGSLMFGADTQDNLLMNFPSTNILCNIVKVMMLVVLTCSYPLLMAV</sequence>
<evidence type="ECO:0000259" key="6">
    <source>
        <dbReference type="Pfam" id="PF01490"/>
    </source>
</evidence>
<keyword evidence="2 5" id="KW-0812">Transmembrane</keyword>
<dbReference type="GO" id="GO:0016020">
    <property type="term" value="C:membrane"/>
    <property type="evidence" value="ECO:0007669"/>
    <property type="project" value="UniProtKB-SubCell"/>
</dbReference>
<feature type="transmembrane region" description="Helical" evidence="5">
    <location>
        <begin position="26"/>
        <end position="46"/>
    </location>
</feature>
<name>A0A9K3DCH7_9EUKA</name>
<reference evidence="7 8" key="1">
    <citation type="journal article" date="2018" name="PLoS ONE">
        <title>The draft genome of Kipferlia bialata reveals reductive genome evolution in fornicate parasites.</title>
        <authorList>
            <person name="Tanifuji G."/>
            <person name="Takabayashi S."/>
            <person name="Kume K."/>
            <person name="Takagi M."/>
            <person name="Nakayama T."/>
            <person name="Kamikawa R."/>
            <person name="Inagaki Y."/>
            <person name="Hashimoto T."/>
        </authorList>
    </citation>
    <scope>NUCLEOTIDE SEQUENCE [LARGE SCALE GENOMIC DNA]</scope>
    <source>
        <strain evidence="7">NY0173</strain>
    </source>
</reference>
<keyword evidence="4 5" id="KW-0472">Membrane</keyword>
<dbReference type="InterPro" id="IPR013057">
    <property type="entry name" value="AA_transpt_TM"/>
</dbReference>
<dbReference type="OrthoDB" id="28208at2759"/>
<dbReference type="AlphaFoldDB" id="A0A9K3DCH7"/>
<dbReference type="Pfam" id="PF01490">
    <property type="entry name" value="Aa_trans"/>
    <property type="match status" value="1"/>
</dbReference>